<organism evidence="2">
    <name type="scientific">Arundo donax</name>
    <name type="common">Giant reed</name>
    <name type="synonym">Donax arundinaceus</name>
    <dbReference type="NCBI Taxonomy" id="35708"/>
    <lineage>
        <taxon>Eukaryota</taxon>
        <taxon>Viridiplantae</taxon>
        <taxon>Streptophyta</taxon>
        <taxon>Embryophyta</taxon>
        <taxon>Tracheophyta</taxon>
        <taxon>Spermatophyta</taxon>
        <taxon>Magnoliopsida</taxon>
        <taxon>Liliopsida</taxon>
        <taxon>Poales</taxon>
        <taxon>Poaceae</taxon>
        <taxon>PACMAD clade</taxon>
        <taxon>Arundinoideae</taxon>
        <taxon>Arundineae</taxon>
        <taxon>Arundo</taxon>
    </lineage>
</organism>
<accession>A0A0A9CA04</accession>
<feature type="region of interest" description="Disordered" evidence="1">
    <location>
        <begin position="1"/>
        <end position="20"/>
    </location>
</feature>
<evidence type="ECO:0000313" key="2">
    <source>
        <dbReference type="EMBL" id="JAD68352.1"/>
    </source>
</evidence>
<dbReference type="AlphaFoldDB" id="A0A0A9CA04"/>
<sequence>MMESMERHVAGFDPCTLPPPFTTEEAKEIADREAEVLISANNLYTSIASDQKLHLLHVPHFHEFLSVVFTFSKREKSDHC</sequence>
<evidence type="ECO:0000256" key="1">
    <source>
        <dbReference type="SAM" id="MobiDB-lite"/>
    </source>
</evidence>
<protein>
    <submittedName>
        <fullName evidence="2">Uncharacterized protein</fullName>
    </submittedName>
</protein>
<reference evidence="2" key="2">
    <citation type="journal article" date="2015" name="Data Brief">
        <title>Shoot transcriptome of the giant reed, Arundo donax.</title>
        <authorList>
            <person name="Barrero R.A."/>
            <person name="Guerrero F.D."/>
            <person name="Moolhuijzen P."/>
            <person name="Goolsby J.A."/>
            <person name="Tidwell J."/>
            <person name="Bellgard S.E."/>
            <person name="Bellgard M.I."/>
        </authorList>
    </citation>
    <scope>NUCLEOTIDE SEQUENCE</scope>
    <source>
        <tissue evidence="2">Shoot tissue taken approximately 20 cm above the soil surface</tissue>
    </source>
</reference>
<dbReference type="EMBL" id="GBRH01229543">
    <property type="protein sequence ID" value="JAD68352.1"/>
    <property type="molecule type" value="Transcribed_RNA"/>
</dbReference>
<feature type="compositionally biased region" description="Basic and acidic residues" evidence="1">
    <location>
        <begin position="1"/>
        <end position="10"/>
    </location>
</feature>
<proteinExistence type="predicted"/>
<reference evidence="2" key="1">
    <citation type="submission" date="2014-09" db="EMBL/GenBank/DDBJ databases">
        <authorList>
            <person name="Magalhaes I.L.F."/>
            <person name="Oliveira U."/>
            <person name="Santos F.R."/>
            <person name="Vidigal T.H.D.A."/>
            <person name="Brescovit A.D."/>
            <person name="Santos A.J."/>
        </authorList>
    </citation>
    <scope>NUCLEOTIDE SEQUENCE</scope>
    <source>
        <tissue evidence="2">Shoot tissue taken approximately 20 cm above the soil surface</tissue>
    </source>
</reference>
<name>A0A0A9CA04_ARUDO</name>